<evidence type="ECO:0000313" key="2">
    <source>
        <dbReference type="Proteomes" id="UP000005640"/>
    </source>
</evidence>
<proteinExistence type="evidence at protein level"/>
<dbReference type="Bgee" id="ENSG00000093183">
    <property type="expression patterns" value="Expressed in parotid gland and 183 other cell types or tissues"/>
</dbReference>
<sequence>MSVIFFACVVRVRDGLPLSASTDFYHTQDFLEWRRRLKSLALRLAQYPGRGSAEGCDFSIQHFKGSGRKTVSGIGRTEETIYLQQTATGLFKAKQVQNSVFLLSGTWPAWLSAPASVQQPWPSASWRPCGGNSQLPMTLPALA</sequence>
<dbReference type="HOGENOM" id="CLU_1805525_0_0_1"/>
<reference evidence="1" key="5">
    <citation type="submission" date="2025-09" db="UniProtKB">
        <authorList>
            <consortium name="Ensembl"/>
        </authorList>
    </citation>
    <scope>IDENTIFICATION</scope>
</reference>
<evidence type="ECO:0007829" key="3">
    <source>
        <dbReference type="PeptideAtlas" id="F8WDR5"/>
    </source>
</evidence>
<protein>
    <submittedName>
        <fullName evidence="1">SEC22 homolog C, vesicle trafficking protein</fullName>
    </submittedName>
</protein>
<keyword evidence="2" id="KW-1185">Reference proteome</keyword>
<reference evidence="1 2" key="3">
    <citation type="journal article" date="2006" name="Nature">
        <title>The DNA sequence, annotation and analysis of human chromosome 3.</title>
        <authorList>
            <person name="Muzny D.M."/>
            <person name="Scherer S.E."/>
            <person name="Kaul R."/>
            <person name="Wang J."/>
            <person name="Yu J."/>
            <person name="Sudbrak R."/>
            <person name="Buhay C.J."/>
            <person name="Chen R."/>
            <person name="Cree A."/>
            <person name="Ding Y."/>
            <person name="Dugan-Rocha S."/>
            <person name="Gill R."/>
            <person name="Gunaratne P."/>
            <person name="Harris R.A."/>
            <person name="Hawes A.C."/>
            <person name="Hernandez J."/>
            <person name="Hodgson A.V."/>
            <person name="Hume J."/>
            <person name="Jackson A."/>
            <person name="Khan Z.M."/>
            <person name="Kovar-Smith C."/>
            <person name="Lewis L.R."/>
            <person name="Lozado R.J."/>
            <person name="Metzker M.L."/>
            <person name="Milosavljevic A."/>
            <person name="Miner G.R."/>
            <person name="Morgan M.B."/>
            <person name="Nazareth L.V."/>
            <person name="Scott G."/>
            <person name="Sodergren E."/>
            <person name="Song X.Z."/>
            <person name="Steffen D."/>
            <person name="Wei S."/>
            <person name="Wheeler D.A."/>
            <person name="Wright M.W."/>
            <person name="Worley K.C."/>
            <person name="Yuan Y."/>
            <person name="Zhang Z."/>
            <person name="Adams C.Q."/>
            <person name="Ansari-Lari M.A."/>
            <person name="Ayele M."/>
            <person name="Brown M.J."/>
            <person name="Chen G."/>
            <person name="Chen Z."/>
            <person name="Clendenning J."/>
            <person name="Clerc-Blankenburg K.P."/>
            <person name="Chen R."/>
            <person name="Chen Z."/>
            <person name="Davis C."/>
            <person name="Delgado O."/>
            <person name="Dinh H.H."/>
            <person name="Dong W."/>
            <person name="Draper H."/>
            <person name="Ernst S."/>
            <person name="Fu G."/>
            <person name="Gonzalez-Garay M.L."/>
            <person name="Garcia D.K."/>
            <person name="Gillett W."/>
            <person name="Gu J."/>
            <person name="Hao B."/>
            <person name="Haugen E."/>
            <person name="Havlak P."/>
            <person name="He X."/>
            <person name="Hennig S."/>
            <person name="Hu S."/>
            <person name="Huang W."/>
            <person name="Jackson L.R."/>
            <person name="Jacob L.S."/>
            <person name="Kelly S.H."/>
            <person name="Kube M."/>
            <person name="Levy R."/>
            <person name="Li Z."/>
            <person name="Liu B."/>
            <person name="Liu J."/>
            <person name="Liu W."/>
            <person name="Lu J."/>
            <person name="Maheshwari M."/>
            <person name="Nguyen B.V."/>
            <person name="Okwuonu G.O."/>
            <person name="Palmeiri A."/>
            <person name="Pasternak S."/>
            <person name="Perez L.M."/>
            <person name="Phelps K.A."/>
            <person name="Plopper F.J."/>
            <person name="Qiang B."/>
            <person name="Raymond C."/>
            <person name="Rodriguez R."/>
            <person name="Saenphimmachak C."/>
            <person name="Santibanez J."/>
            <person name="Shen H."/>
            <person name="Shen Y."/>
            <person name="Subramanian S."/>
            <person name="Tabor P.E."/>
            <person name="Verduzco D."/>
            <person name="Waldron L."/>
            <person name="Wang J."/>
            <person name="Wang J."/>
            <person name="Wang Q."/>
            <person name="Williams G.A."/>
            <person name="Wong G.K."/>
            <person name="Yao Z."/>
            <person name="Zhang J."/>
            <person name="Zhang X."/>
            <person name="Zhao G."/>
            <person name="Zhou J."/>
            <person name="Zhou Y."/>
            <person name="Nelson D."/>
            <person name="Lehrach H."/>
            <person name="Reinhardt R."/>
            <person name="Naylor S.L."/>
            <person name="Yang H."/>
            <person name="Olson M."/>
            <person name="Weinstock G."/>
            <person name="Gibbs R.A."/>
        </authorList>
    </citation>
    <scope>NUCLEOTIDE SEQUENCE [LARGE SCALE GENOMIC DNA]</scope>
</reference>
<organism evidence="1 2">
    <name type="scientific">Homo sapiens</name>
    <name type="common">Human</name>
    <dbReference type="NCBI Taxonomy" id="9606"/>
    <lineage>
        <taxon>Eukaryota</taxon>
        <taxon>Metazoa</taxon>
        <taxon>Chordata</taxon>
        <taxon>Craniata</taxon>
        <taxon>Vertebrata</taxon>
        <taxon>Euteleostomi</taxon>
        <taxon>Mammalia</taxon>
        <taxon>Eutheria</taxon>
        <taxon>Euarchontoglires</taxon>
        <taxon>Primates</taxon>
        <taxon>Haplorrhini</taxon>
        <taxon>Catarrhini</taxon>
        <taxon>Hominidae</taxon>
        <taxon>Homo</taxon>
    </lineage>
</organism>
<dbReference type="MassIVE" id="F8WDR5"/>
<dbReference type="GeneTree" id="ENSGT00940000159338"/>
<dbReference type="SMR" id="F8WDR5"/>
<reference evidence="1" key="4">
    <citation type="submission" date="2025-08" db="UniProtKB">
        <authorList>
            <consortium name="Ensembl"/>
        </authorList>
    </citation>
    <scope>IDENTIFICATION</scope>
</reference>
<dbReference type="ChiTaRS" id="SEC22C">
    <property type="organism name" value="human"/>
</dbReference>
<accession>F8WDR5</accession>
<dbReference type="HGNC" id="HGNC:16828">
    <property type="gene designation" value="SEC22C"/>
</dbReference>
<dbReference type="Ensembl" id="ENST00000449617.5">
    <property type="protein sequence ID" value="ENSP00000389589.1"/>
    <property type="gene ID" value="ENSG00000093183.14"/>
</dbReference>
<evidence type="ECO:0007829" key="4">
    <source>
        <dbReference type="ProteomicsDB" id="F8WDR5"/>
    </source>
</evidence>
<name>F8WDR5_HUMAN</name>
<dbReference type="ExpressionAtlas" id="F8WDR5">
    <property type="expression patterns" value="baseline and differential"/>
</dbReference>
<evidence type="ECO:0000313" key="1">
    <source>
        <dbReference type="Ensembl" id="ENSP00000389589.1"/>
    </source>
</evidence>
<dbReference type="VEuPathDB" id="HostDB:ENSG00000093183"/>
<dbReference type="Ensembl" id="ENST00000449617.5">
    <property type="protein sequence ID" value="ENSP00000389589.1"/>
    <property type="gene ID" value="ENSG00000093183.15"/>
</dbReference>
<keyword evidence="3 4" id="KW-1267">Proteomics identification</keyword>
<dbReference type="Proteomes" id="UP000005640">
    <property type="component" value="Chromosome 3"/>
</dbReference>
<reference evidence="1 2" key="1">
    <citation type="journal article" date="2001" name="Nature">
        <title>Initial sequencing and analysis of the human genome.</title>
        <authorList>
            <consortium name="International Human Genome Sequencing Consortium"/>
            <person name="Lander E.S."/>
            <person name="Linton L.M."/>
            <person name="Birren B."/>
            <person name="Nusbaum C."/>
            <person name="Zody M.C."/>
            <person name="Baldwin J."/>
            <person name="Devon K."/>
            <person name="Dewar K."/>
            <person name="Doyle M."/>
            <person name="FitzHugh W."/>
            <person name="Funke R."/>
            <person name="Gage D."/>
            <person name="Harris K."/>
            <person name="Heaford A."/>
            <person name="Howland J."/>
            <person name="Kann L."/>
            <person name="Lehoczky J."/>
            <person name="LeVine R."/>
            <person name="McEwan P."/>
            <person name="McKernan K."/>
            <person name="Meldrim J."/>
            <person name="Mesirov J.P."/>
            <person name="Miranda C."/>
            <person name="Morris W."/>
            <person name="Naylor J."/>
            <person name="Raymond C."/>
            <person name="Rosetti M."/>
            <person name="Santos R."/>
            <person name="Sheridan A."/>
            <person name="Sougnez C."/>
            <person name="Stange-Thomann N."/>
            <person name="Stojanovic N."/>
            <person name="Subramanian A."/>
            <person name="Wyman D."/>
            <person name="Rogers J."/>
            <person name="Sulston J."/>
            <person name="Ainscough R."/>
            <person name="Beck S."/>
            <person name="Bentley D."/>
            <person name="Burton J."/>
            <person name="Clee C."/>
            <person name="Carter N."/>
            <person name="Coulson A."/>
            <person name="Deadman R."/>
            <person name="Deloukas P."/>
            <person name="Dunham A."/>
            <person name="Dunham I."/>
            <person name="Durbin R."/>
            <person name="French L."/>
            <person name="Grafham D."/>
            <person name="Gregory S."/>
            <person name="Hubbard T."/>
            <person name="Humphray S."/>
            <person name="Hunt A."/>
            <person name="Jones M."/>
            <person name="Lloyd C."/>
            <person name="McMurray A."/>
            <person name="Matthews L."/>
            <person name="Mercer S."/>
            <person name="Milne S."/>
            <person name="Mullikin J.C."/>
            <person name="Mungall A."/>
            <person name="Plumb R."/>
            <person name="Ross M."/>
            <person name="Shownkeen R."/>
            <person name="Sims S."/>
            <person name="Waterston R.H."/>
            <person name="Wilson R.K."/>
            <person name="Hillier L.W."/>
            <person name="McPherson J.D."/>
            <person name="Marra M.A."/>
            <person name="Mardis E.R."/>
            <person name="Fulton L.A."/>
            <person name="Chinwalla A.T."/>
            <person name="Pepin K.H."/>
            <person name="Gish W.R."/>
            <person name="Chissoe S.L."/>
            <person name="Wendl M.C."/>
            <person name="Delehaunty K.D."/>
            <person name="Miner T.L."/>
            <person name="Delehaunty A."/>
            <person name="Kramer J.B."/>
            <person name="Cook L.L."/>
            <person name="Fulton R.S."/>
            <person name="Johnson D.L."/>
            <person name="Minx P.J."/>
            <person name="Clifton S.W."/>
            <person name="Hawkins T."/>
            <person name="Branscomb E."/>
            <person name="Predki P."/>
            <person name="Richardson P."/>
            <person name="Wenning S."/>
            <person name="Slezak T."/>
            <person name="Doggett N."/>
            <person name="Cheng J.F."/>
            <person name="Olsen A."/>
            <person name="Lucas S."/>
            <person name="Elkin C."/>
            <person name="Uberbacher E."/>
            <person name="Frazier M."/>
            <person name="Gibbs R.A."/>
            <person name="Muzny D.M."/>
            <person name="Scherer S.E."/>
            <person name="Bouck J.B."/>
            <person name="Sodergren E.J."/>
            <person name="Worley K.C."/>
            <person name="Rives C.M."/>
            <person name="Gorrell J.H."/>
            <person name="Metzker M.L."/>
            <person name="Naylor S.L."/>
            <person name="Kucherlapati R.S."/>
            <person name="Nelson D.L."/>
            <person name="Weinstock G.M."/>
            <person name="Sakaki Y."/>
            <person name="Fujiyama A."/>
            <person name="Hattori M."/>
            <person name="Yada T."/>
            <person name="Toyoda A."/>
            <person name="Itoh T."/>
            <person name="Kawagoe C."/>
            <person name="Watanabe H."/>
            <person name="Totoki Y."/>
            <person name="Taylor T."/>
            <person name="Weissenbach J."/>
            <person name="Heilig R."/>
            <person name="Saurin W."/>
            <person name="Artiguenave F."/>
            <person name="Brottier P."/>
            <person name="Bruls T."/>
            <person name="Pelletier E."/>
            <person name="Robert C."/>
            <person name="Wincker P."/>
            <person name="Smith D.R."/>
            <person name="Doucette-Stamm L."/>
            <person name="Rubenfield M."/>
            <person name="Weinstock K."/>
            <person name="Lee H.M."/>
            <person name="Dubois J."/>
            <person name="Rosenthal A."/>
            <person name="Platzer M."/>
            <person name="Nyakatura G."/>
            <person name="Taudien S."/>
            <person name="Rump A."/>
            <person name="Yang H."/>
            <person name="Yu J."/>
            <person name="Wang J."/>
            <person name="Huang G."/>
            <person name="Gu J."/>
            <person name="Hood L."/>
            <person name="Rowen L."/>
            <person name="Madan A."/>
            <person name="Qin S."/>
            <person name="Davis R.W."/>
            <person name="Federspiel N.A."/>
            <person name="Abola A.P."/>
            <person name="Proctor M.J."/>
            <person name="Myers R.M."/>
            <person name="Schmutz J."/>
            <person name="Dickson M."/>
            <person name="Grimwood J."/>
            <person name="Cox D.R."/>
            <person name="Olson M.V."/>
            <person name="Kaul R."/>
            <person name="Raymond C."/>
            <person name="Shimizu N."/>
            <person name="Kawasaki K."/>
            <person name="Minoshima S."/>
            <person name="Evans G.A."/>
            <person name="Athanasiou M."/>
            <person name="Schultz R."/>
            <person name="Roe B.A."/>
            <person name="Chen F."/>
            <person name="Pan H."/>
            <person name="Ramser J."/>
            <person name="Lehrach H."/>
            <person name="Reinhardt R."/>
            <person name="McCombie W.R."/>
            <person name="de la Bastide M."/>
            <person name="Dedhia N."/>
            <person name="Blocker H."/>
            <person name="Hornischer K."/>
            <person name="Nordsiek G."/>
            <person name="Agarwala R."/>
            <person name="Aravind L."/>
            <person name="Bailey J.A."/>
            <person name="Bateman A."/>
            <person name="Batzoglou S."/>
            <person name="Birney E."/>
            <person name="Bork P."/>
            <person name="Brown D.G."/>
            <person name="Burge C.B."/>
            <person name="Cerutti L."/>
            <person name="Chen H.C."/>
            <person name="Church D."/>
            <person name="Clamp M."/>
            <person name="Copley R.R."/>
            <person name="Doerks T."/>
            <person name="Eddy S.R."/>
            <person name="Eichler E.E."/>
            <person name="Furey T.S."/>
            <person name="Galagan J."/>
            <person name="Gilbert J.G."/>
            <person name="Harmon C."/>
            <person name="Hayashizaki Y."/>
            <person name="Haussler D."/>
            <person name="Hermjakob H."/>
            <person name="Hokamp K."/>
            <person name="Jang W."/>
            <person name="Johnson L.S."/>
            <person name="Jones T.A."/>
            <person name="Kasif S."/>
            <person name="Kaspryzk A."/>
            <person name="Kennedy S."/>
            <person name="Kent W.J."/>
            <person name="Kitts P."/>
            <person name="Koonin E.V."/>
            <person name="Korf I."/>
            <person name="Kulp D."/>
            <person name="Lancet D."/>
            <person name="Lowe T.M."/>
            <person name="McLysaght A."/>
            <person name="Mikkelsen T."/>
            <person name="Moran J.V."/>
            <person name="Mulder N."/>
            <person name="Pollara V.J."/>
            <person name="Ponting C.P."/>
            <person name="Schuler G."/>
            <person name="Schultz J."/>
            <person name="Slater G."/>
            <person name="Smit A.F."/>
            <person name="Stupka E."/>
            <person name="Szustakowski J."/>
            <person name="Thierry-Mieg D."/>
            <person name="Thierry-Mieg J."/>
            <person name="Wagner L."/>
            <person name="Wallis J."/>
            <person name="Wheeler R."/>
            <person name="Williams A."/>
            <person name="Wolf Y.I."/>
            <person name="Wolfe K.H."/>
            <person name="Yang S.P."/>
            <person name="Yeh R.F."/>
            <person name="Collins F."/>
            <person name="Guyer M.S."/>
            <person name="Peterson J."/>
            <person name="Felsenfeld A."/>
            <person name="Wetterstrand K.A."/>
            <person name="Patrinos A."/>
            <person name="Morgan M.J."/>
            <person name="de Jong P."/>
            <person name="Catanese J.J."/>
            <person name="Osoegawa K."/>
            <person name="Shizuya H."/>
            <person name="Choi S."/>
            <person name="Chen Y.J."/>
        </authorList>
    </citation>
    <scope>NUCLEOTIDE SEQUENCE [LARGE SCALE GENOMIC DNA]</scope>
</reference>
<dbReference type="EMBL" id="AC092047">
    <property type="status" value="NOT_ANNOTATED_CDS"/>
    <property type="molecule type" value="Genomic_DNA"/>
</dbReference>
<dbReference type="UCSC" id="uc062ipq.1">
    <property type="organism name" value="human"/>
</dbReference>
<dbReference type="OpenTargets" id="ENSG00000093183"/>
<dbReference type="AlphaFoldDB" id="F8WDR5"/>
<dbReference type="OrthoDB" id="1719357at2759"/>
<gene>
    <name evidence="1" type="primary">SEC22C</name>
</gene>
<reference evidence="1 2" key="2">
    <citation type="journal article" date="2004" name="Nature">
        <title>Finishing the euchromatic sequence of the human genome.</title>
        <authorList>
            <consortium name="International Human Genome Sequencing Consortium"/>
        </authorList>
    </citation>
    <scope>NUCLEOTIDE SEQUENCE [LARGE SCALE GENOMIC DNA]</scope>
</reference>
<dbReference type="ProteomicsDB" id="31587"/>